<dbReference type="CDD" id="cd05481">
    <property type="entry name" value="retropepsin_like_LTR_1"/>
    <property type="match status" value="1"/>
</dbReference>
<evidence type="ECO:0000259" key="4">
    <source>
        <dbReference type="Pfam" id="PF17919"/>
    </source>
</evidence>
<dbReference type="PANTHER" id="PTHR37984:SF8">
    <property type="entry name" value="CCHC-TYPE DOMAIN-CONTAINING PROTEIN"/>
    <property type="match status" value="1"/>
</dbReference>
<evidence type="ECO:0000256" key="2">
    <source>
        <dbReference type="ARBA" id="ARBA00012180"/>
    </source>
</evidence>
<feature type="domain" description="Reverse transcriptase" evidence="3">
    <location>
        <begin position="285"/>
        <end position="390"/>
    </location>
</feature>
<reference evidence="5 6" key="1">
    <citation type="submission" date="2019-06" db="EMBL/GenBank/DDBJ databases">
        <title>Draft genomes of female and male turbot (Scophthalmus maximus).</title>
        <authorList>
            <person name="Xu H."/>
            <person name="Xu X.-W."/>
            <person name="Shao C."/>
            <person name="Chen S."/>
        </authorList>
    </citation>
    <scope>NUCLEOTIDE SEQUENCE [LARGE SCALE GENOMIC DNA]</scope>
    <source>
        <strain evidence="5">Ysfricsl-2016a</strain>
        <tissue evidence="5">Blood</tissue>
    </source>
</reference>
<protein>
    <recommendedName>
        <fullName evidence="2">ribonuclease H</fullName>
        <ecNumber evidence="2">3.1.26.4</ecNumber>
    </recommendedName>
</protein>
<dbReference type="SUPFAM" id="SSF56672">
    <property type="entry name" value="DNA/RNA polymerases"/>
    <property type="match status" value="1"/>
</dbReference>
<dbReference type="CDD" id="cd09274">
    <property type="entry name" value="RNase_HI_RT_Ty3"/>
    <property type="match status" value="1"/>
</dbReference>
<accession>A0A6A4SMU3</accession>
<dbReference type="EMBL" id="VEVO01000010">
    <property type="protein sequence ID" value="KAF0036506.1"/>
    <property type="molecule type" value="Genomic_DNA"/>
</dbReference>
<evidence type="ECO:0000256" key="1">
    <source>
        <dbReference type="ARBA" id="ARBA00010879"/>
    </source>
</evidence>
<dbReference type="InterPro" id="IPR000477">
    <property type="entry name" value="RT_dom"/>
</dbReference>
<dbReference type="InterPro" id="IPR043128">
    <property type="entry name" value="Rev_trsase/Diguanyl_cyclase"/>
</dbReference>
<dbReference type="EC" id="3.1.26.4" evidence="2"/>
<proteinExistence type="inferred from homology"/>
<dbReference type="InterPro" id="IPR043502">
    <property type="entry name" value="DNA/RNA_pol_sf"/>
</dbReference>
<gene>
    <name evidence="5" type="ORF">F2P81_011818</name>
</gene>
<evidence type="ECO:0000259" key="3">
    <source>
        <dbReference type="Pfam" id="PF00078"/>
    </source>
</evidence>
<organism evidence="5 6">
    <name type="scientific">Scophthalmus maximus</name>
    <name type="common">Turbot</name>
    <name type="synonym">Psetta maxima</name>
    <dbReference type="NCBI Taxonomy" id="52904"/>
    <lineage>
        <taxon>Eukaryota</taxon>
        <taxon>Metazoa</taxon>
        <taxon>Chordata</taxon>
        <taxon>Craniata</taxon>
        <taxon>Vertebrata</taxon>
        <taxon>Euteleostomi</taxon>
        <taxon>Actinopterygii</taxon>
        <taxon>Neopterygii</taxon>
        <taxon>Teleostei</taxon>
        <taxon>Neoteleostei</taxon>
        <taxon>Acanthomorphata</taxon>
        <taxon>Carangaria</taxon>
        <taxon>Pleuronectiformes</taxon>
        <taxon>Pleuronectoidei</taxon>
        <taxon>Scophthalmidae</taxon>
        <taxon>Scophthalmus</taxon>
    </lineage>
</organism>
<evidence type="ECO:0000313" key="5">
    <source>
        <dbReference type="EMBL" id="KAF0036506.1"/>
    </source>
</evidence>
<feature type="domain" description="Reverse transcriptase/retrotransposon-derived protein RNase H-like" evidence="4">
    <location>
        <begin position="419"/>
        <end position="501"/>
    </location>
</feature>
<dbReference type="InterPro" id="IPR050951">
    <property type="entry name" value="Retrovirus_Pol_polyprotein"/>
</dbReference>
<dbReference type="Gene3D" id="3.10.10.10">
    <property type="entry name" value="HIV Type 1 Reverse Transcriptase, subunit A, domain 1"/>
    <property type="match status" value="1"/>
</dbReference>
<dbReference type="PANTHER" id="PTHR37984">
    <property type="entry name" value="PROTEIN CBG26694"/>
    <property type="match status" value="1"/>
</dbReference>
<name>A0A6A4SMU3_SCOMX</name>
<dbReference type="InterPro" id="IPR041577">
    <property type="entry name" value="RT_RNaseH_2"/>
</dbReference>
<dbReference type="Pfam" id="PF17919">
    <property type="entry name" value="RT_RNaseH_2"/>
    <property type="match status" value="1"/>
</dbReference>
<dbReference type="AlphaFoldDB" id="A0A6A4SMU3"/>
<evidence type="ECO:0000313" key="6">
    <source>
        <dbReference type="Proteomes" id="UP000438429"/>
    </source>
</evidence>
<comment type="similarity">
    <text evidence="1">Belongs to the beta type-B retroviral polymerase family. HERV class-II K(HML-2) pol subfamily.</text>
</comment>
<comment type="caution">
    <text evidence="5">The sequence shown here is derived from an EMBL/GenBank/DDBJ whole genome shotgun (WGS) entry which is preliminary data.</text>
</comment>
<sequence length="638" mass="72773">MRRQEGADSSVTHSDVPSSGKTFQIYLQHQKMILGQDQKKLHEQAFEIFWWRRFMQYKEQHARDKPATQWNAGSAGKHMKEVNRNAQHAVKKCKKCGKDNHFAVKCRARPEQEKKRPVHNVTECDSDEYEELLCVTEADTENVNTVDTDKVEDTQLFAGMLLGKDVVKFQIDCGASCNIIPIGLLNPDTKLEATKTVLLTYNKSKLKPLGKCKVKLRNPGNKKLYQLEFQVVDKDCTVPLLGKRASGAMKLIKVQYENIMAIDSIVTTESKQWPMEQIKAEYAKLEEVSSYLTTFSTPFGCYRWLMMPMGISTAPEIFQRRLTQALEDLPCLYIIADDVLITGQGETQEAAKRYHDEKLRVFLNRCKQKNIKLNADKFKLRQKEVAYIGHLLTADGLKIDPEKCEVLRQLTHKDCEWNWTAQHEEAFLKLKETIANAPVLKYNSPDEELTVQCDASDTGLGVALMQKSKPVALASRALTQTERGYAQIEKESLVMVFSMYTYGCKVTVQSDHKPLETIVRKPLLSAPKRLQRMMLRIQKYDLDVVYVPGKDMLLGDTLSRAYLPECSSFGSVEAEIETVNMVPHLPISEDRHNAIRSATKEDKTLQILIKTMCQGWPYDKTKVSRLPSEQRPARLSPP</sequence>
<dbReference type="CDD" id="cd01647">
    <property type="entry name" value="RT_LTR"/>
    <property type="match status" value="1"/>
</dbReference>
<dbReference type="Proteomes" id="UP000438429">
    <property type="component" value="Unassembled WGS sequence"/>
</dbReference>
<dbReference type="GO" id="GO:0004523">
    <property type="term" value="F:RNA-DNA hybrid ribonuclease activity"/>
    <property type="evidence" value="ECO:0007669"/>
    <property type="project" value="UniProtKB-EC"/>
</dbReference>
<dbReference type="Pfam" id="PF00078">
    <property type="entry name" value="RVT_1"/>
    <property type="match status" value="1"/>
</dbReference>
<dbReference type="Gene3D" id="3.30.70.270">
    <property type="match status" value="2"/>
</dbReference>